<feature type="domain" description="Saccharopine dehydrogenase-like C-terminal" evidence="2">
    <location>
        <begin position="136"/>
        <end position="393"/>
    </location>
</feature>
<dbReference type="InterPro" id="IPR032095">
    <property type="entry name" value="Sacchrp_dh-like_C"/>
</dbReference>
<dbReference type="InterPro" id="IPR005097">
    <property type="entry name" value="Sacchrp_dh_NADP-bd"/>
</dbReference>
<dbReference type="PANTHER" id="PTHR43796">
    <property type="entry name" value="CARBOXYNORSPERMIDINE SYNTHASE"/>
    <property type="match status" value="1"/>
</dbReference>
<evidence type="ECO:0000313" key="4">
    <source>
        <dbReference type="Proteomes" id="UP000824130"/>
    </source>
</evidence>
<dbReference type="Gene3D" id="3.30.360.10">
    <property type="entry name" value="Dihydrodipicolinate Reductase, domain 2"/>
    <property type="match status" value="1"/>
</dbReference>
<dbReference type="Pfam" id="PF03435">
    <property type="entry name" value="Sacchrp_dh_NADP"/>
    <property type="match status" value="1"/>
</dbReference>
<evidence type="ECO:0000259" key="2">
    <source>
        <dbReference type="Pfam" id="PF16653"/>
    </source>
</evidence>
<dbReference type="EMBL" id="DVOB01000127">
    <property type="protein sequence ID" value="HIU96238.1"/>
    <property type="molecule type" value="Genomic_DNA"/>
</dbReference>
<sequence length="409" mass="44948">MKVLIVGAGGQGGSCASILARQDSVDEIRLVDLKEETAKAVADHIGGGKIRTGTVNALDPDDVARAAEGVDVVVDMVMPWMVPYVMEGALKAKANYINTAFDAPFWDKFVEGVSIEDMPLCKEFKEAGLTALFGCGFAPGWTNVLARRLANRLDNVDSIKMRIGKATHLPGEHEYDWVLRPWNPGWSPKQALIDCASPTYALEGGKYVQYPPFGGLEMWDFPEPVGRLPVTHHSHEEIYSMPATFKGVKDIDFKYYLMYQPAIFYAMGLCSQDKVKVGDAEVAPIDVVTAMVPPPQNNIFGATDEELEYADKTAFIELVVEVSGEKDGKKVTWTANCPKMNAPGPELKKLYGTALVYVSLPLATGTMLIDEIDMPKGIVFADELDPEVFIDKMMGTGYPYKWKETVKEG</sequence>
<evidence type="ECO:0000259" key="1">
    <source>
        <dbReference type="Pfam" id="PF03435"/>
    </source>
</evidence>
<proteinExistence type="predicted"/>
<protein>
    <submittedName>
        <fullName evidence="3">Saccharopine dehydrogenase NADP-binding domain-containing protein</fullName>
    </submittedName>
</protein>
<dbReference type="AlphaFoldDB" id="A0A9D1N6W3"/>
<gene>
    <name evidence="3" type="ORF">IAD25_05935</name>
</gene>
<reference evidence="3" key="1">
    <citation type="submission" date="2020-10" db="EMBL/GenBank/DDBJ databases">
        <authorList>
            <person name="Gilroy R."/>
        </authorList>
    </citation>
    <scope>NUCLEOTIDE SEQUENCE</scope>
    <source>
        <strain evidence="3">ChiSjej4B22-8349</strain>
    </source>
</reference>
<dbReference type="InterPro" id="IPR036291">
    <property type="entry name" value="NAD(P)-bd_dom_sf"/>
</dbReference>
<dbReference type="PANTHER" id="PTHR43796:SF2">
    <property type="entry name" value="CARBOXYNORSPERMIDINE SYNTHASE"/>
    <property type="match status" value="1"/>
</dbReference>
<organism evidence="3 4">
    <name type="scientific">Candidatus Allocopromorpha excrementipullorum</name>
    <dbReference type="NCBI Taxonomy" id="2840743"/>
    <lineage>
        <taxon>Bacteria</taxon>
        <taxon>Bacillati</taxon>
        <taxon>Bacillota</taxon>
        <taxon>Clostridia</taxon>
        <taxon>Eubacteriales</taxon>
        <taxon>Eubacteriaceae</taxon>
        <taxon>Eubacteriaceae incertae sedis</taxon>
        <taxon>Candidatus Allocopromorpha</taxon>
    </lineage>
</organism>
<name>A0A9D1N6W3_9FIRM</name>
<comment type="caution">
    <text evidence="3">The sequence shown here is derived from an EMBL/GenBank/DDBJ whole genome shotgun (WGS) entry which is preliminary data.</text>
</comment>
<dbReference type="Proteomes" id="UP000824130">
    <property type="component" value="Unassembled WGS sequence"/>
</dbReference>
<reference evidence="3" key="2">
    <citation type="journal article" date="2021" name="PeerJ">
        <title>Extensive microbial diversity within the chicken gut microbiome revealed by metagenomics and culture.</title>
        <authorList>
            <person name="Gilroy R."/>
            <person name="Ravi A."/>
            <person name="Getino M."/>
            <person name="Pursley I."/>
            <person name="Horton D.L."/>
            <person name="Alikhan N.F."/>
            <person name="Baker D."/>
            <person name="Gharbi K."/>
            <person name="Hall N."/>
            <person name="Watson M."/>
            <person name="Adriaenssens E.M."/>
            <person name="Foster-Nyarko E."/>
            <person name="Jarju S."/>
            <person name="Secka A."/>
            <person name="Antonio M."/>
            <person name="Oren A."/>
            <person name="Chaudhuri R.R."/>
            <person name="La Ragione R."/>
            <person name="Hildebrand F."/>
            <person name="Pallen M.J."/>
        </authorList>
    </citation>
    <scope>NUCLEOTIDE SEQUENCE</scope>
    <source>
        <strain evidence="3">ChiSjej4B22-8349</strain>
    </source>
</reference>
<accession>A0A9D1N6W3</accession>
<feature type="domain" description="Saccharopine dehydrogenase NADP binding" evidence="1">
    <location>
        <begin position="3"/>
        <end position="104"/>
    </location>
</feature>
<dbReference type="SUPFAM" id="SSF51735">
    <property type="entry name" value="NAD(P)-binding Rossmann-fold domains"/>
    <property type="match status" value="1"/>
</dbReference>
<dbReference type="Pfam" id="PF16653">
    <property type="entry name" value="Sacchrp_dh_C"/>
    <property type="match status" value="1"/>
</dbReference>
<evidence type="ECO:0000313" key="3">
    <source>
        <dbReference type="EMBL" id="HIU96238.1"/>
    </source>
</evidence>
<dbReference type="Gene3D" id="3.40.50.720">
    <property type="entry name" value="NAD(P)-binding Rossmann-like Domain"/>
    <property type="match status" value="1"/>
</dbReference>